<comment type="caution">
    <text evidence="1">The sequence shown here is derived from an EMBL/GenBank/DDBJ whole genome shotgun (WGS) entry which is preliminary data.</text>
</comment>
<organism evidence="1 2">
    <name type="scientific">Lentinula aff. lateritia</name>
    <dbReference type="NCBI Taxonomy" id="2804960"/>
    <lineage>
        <taxon>Eukaryota</taxon>
        <taxon>Fungi</taxon>
        <taxon>Dikarya</taxon>
        <taxon>Basidiomycota</taxon>
        <taxon>Agaricomycotina</taxon>
        <taxon>Agaricomycetes</taxon>
        <taxon>Agaricomycetidae</taxon>
        <taxon>Agaricales</taxon>
        <taxon>Marasmiineae</taxon>
        <taxon>Omphalotaceae</taxon>
        <taxon>Lentinula</taxon>
    </lineage>
</organism>
<dbReference type="EMBL" id="MU795097">
    <property type="protein sequence ID" value="KAJ3810548.1"/>
    <property type="molecule type" value="Genomic_DNA"/>
</dbReference>
<sequence length="240" mass="25935">MASKSVALVTGAAKGAGRAIALRLASEGFKIAVHDLPRNGEQLLDVHRNIQRLGQHSVVLTADFTDEDQVKSLVEDTTKCLGGLDVMVVNAAVREAAPLTSTTAESWNRIFDVNARGLFFCYKYAAQQMILQRKGGRIIGGSSAWEKKGGSFMSAYSASQFAVRGLTESAALELHEHGITVNSYAPRSILAHRDAPQAIAHLVSYLVSEEAHYITDRHRALSSPINESRNGTDEDVNGTN</sequence>
<evidence type="ECO:0000313" key="2">
    <source>
        <dbReference type="Proteomes" id="UP001163835"/>
    </source>
</evidence>
<accession>A0ACC1U0U7</accession>
<evidence type="ECO:0000313" key="1">
    <source>
        <dbReference type="EMBL" id="KAJ3810548.1"/>
    </source>
</evidence>
<gene>
    <name evidence="1" type="ORF">F5876DRAFT_88845</name>
</gene>
<keyword evidence="2" id="KW-1185">Reference proteome</keyword>
<proteinExistence type="predicted"/>
<protein>
    <submittedName>
        <fullName evidence="1">Uncharacterized protein</fullName>
    </submittedName>
</protein>
<reference evidence="1" key="1">
    <citation type="submission" date="2022-09" db="EMBL/GenBank/DDBJ databases">
        <title>A Global Phylogenomic Analysis of the Shiitake Genus Lentinula.</title>
        <authorList>
            <consortium name="DOE Joint Genome Institute"/>
            <person name="Sierra-Patev S."/>
            <person name="Min B."/>
            <person name="Naranjo-Ortiz M."/>
            <person name="Looney B."/>
            <person name="Konkel Z."/>
            <person name="Slot J.C."/>
            <person name="Sakamoto Y."/>
            <person name="Steenwyk J.L."/>
            <person name="Rokas A."/>
            <person name="Carro J."/>
            <person name="Camarero S."/>
            <person name="Ferreira P."/>
            <person name="Molpeceres G."/>
            <person name="Ruiz-Duenas F.J."/>
            <person name="Serrano A."/>
            <person name="Henrissat B."/>
            <person name="Drula E."/>
            <person name="Hughes K.W."/>
            <person name="Mata J.L."/>
            <person name="Ishikawa N.K."/>
            <person name="Vargas-Isla R."/>
            <person name="Ushijima S."/>
            <person name="Smith C.A."/>
            <person name="Ahrendt S."/>
            <person name="Andreopoulos W."/>
            <person name="He G."/>
            <person name="Labutti K."/>
            <person name="Lipzen A."/>
            <person name="Ng V."/>
            <person name="Riley R."/>
            <person name="Sandor L."/>
            <person name="Barry K."/>
            <person name="Martinez A.T."/>
            <person name="Xiao Y."/>
            <person name="Gibbons J.G."/>
            <person name="Terashima K."/>
            <person name="Grigoriev I.V."/>
            <person name="Hibbett D.S."/>
        </authorList>
    </citation>
    <scope>NUCLEOTIDE SEQUENCE</scope>
    <source>
        <strain evidence="1">TMI1499</strain>
    </source>
</reference>
<dbReference type="Proteomes" id="UP001163835">
    <property type="component" value="Unassembled WGS sequence"/>
</dbReference>
<name>A0ACC1U0U7_9AGAR</name>